<dbReference type="EMBL" id="JBBPCC010000021">
    <property type="protein sequence ID" value="MEK8131404.1"/>
    <property type="molecule type" value="Genomic_DNA"/>
</dbReference>
<dbReference type="InterPro" id="IPR036582">
    <property type="entry name" value="Mao_N_sf"/>
</dbReference>
<feature type="chain" id="PRO_5046395256" evidence="1">
    <location>
        <begin position="22"/>
        <end position="200"/>
    </location>
</feature>
<sequence>MKKKLLAVTVLLMLFSGVATASSINGDYKGYPIVKLVVNGNEISSEIPAIIIDGVTMVPLRVVSEKLGAKVSWSSKTYTVDINSTGQAQSQNQNKKANVTLYSNDGKVYLGKLTADTTDPDSIYNEFGSYGGTFSAKSIFNEFGDYGSEFSDKSAFNKFATHPPIVVLNGSIMGYLTINSTLKDAINPQGLREFLEDQGY</sequence>
<accession>A0ABU9DRA6</accession>
<comment type="caution">
    <text evidence="3">The sequence shown here is derived from an EMBL/GenBank/DDBJ whole genome shotgun (WGS) entry which is preliminary data.</text>
</comment>
<gene>
    <name evidence="3" type="ORF">WMW72_26185</name>
</gene>
<evidence type="ECO:0000259" key="2">
    <source>
        <dbReference type="Pfam" id="PF07833"/>
    </source>
</evidence>
<dbReference type="Gene3D" id="3.30.457.10">
    <property type="entry name" value="Copper amine oxidase-like, N-terminal domain"/>
    <property type="match status" value="1"/>
</dbReference>
<keyword evidence="1" id="KW-0732">Signal</keyword>
<feature type="signal peptide" evidence="1">
    <location>
        <begin position="1"/>
        <end position="21"/>
    </location>
</feature>
<reference evidence="3 4" key="1">
    <citation type="submission" date="2024-04" db="EMBL/GenBank/DDBJ databases">
        <title>draft genome sequnece of Paenibacillus filicis.</title>
        <authorList>
            <person name="Kim D.-U."/>
        </authorList>
    </citation>
    <scope>NUCLEOTIDE SEQUENCE [LARGE SCALE GENOMIC DNA]</scope>
    <source>
        <strain evidence="3 4">KACC14197</strain>
    </source>
</reference>
<feature type="domain" description="Copper amine oxidase-like N-terminal" evidence="2">
    <location>
        <begin position="37"/>
        <end position="100"/>
    </location>
</feature>
<evidence type="ECO:0000313" key="4">
    <source>
        <dbReference type="Proteomes" id="UP001469365"/>
    </source>
</evidence>
<evidence type="ECO:0000313" key="3">
    <source>
        <dbReference type="EMBL" id="MEK8131404.1"/>
    </source>
</evidence>
<keyword evidence="4" id="KW-1185">Reference proteome</keyword>
<proteinExistence type="predicted"/>
<dbReference type="Pfam" id="PF07833">
    <property type="entry name" value="Cu_amine_oxidN1"/>
    <property type="match status" value="1"/>
</dbReference>
<evidence type="ECO:0000256" key="1">
    <source>
        <dbReference type="SAM" id="SignalP"/>
    </source>
</evidence>
<dbReference type="Proteomes" id="UP001469365">
    <property type="component" value="Unassembled WGS sequence"/>
</dbReference>
<protein>
    <submittedName>
        <fullName evidence="3">Copper amine oxidase N-terminal domain-containing protein</fullName>
    </submittedName>
</protein>
<dbReference type="InterPro" id="IPR012854">
    <property type="entry name" value="Cu_amine_oxidase-like_N"/>
</dbReference>
<dbReference type="SUPFAM" id="SSF55383">
    <property type="entry name" value="Copper amine oxidase, domain N"/>
    <property type="match status" value="1"/>
</dbReference>
<name>A0ABU9DRA6_9BACL</name>
<organism evidence="3 4">
    <name type="scientific">Paenibacillus filicis</name>
    <dbReference type="NCBI Taxonomy" id="669464"/>
    <lineage>
        <taxon>Bacteria</taxon>
        <taxon>Bacillati</taxon>
        <taxon>Bacillota</taxon>
        <taxon>Bacilli</taxon>
        <taxon>Bacillales</taxon>
        <taxon>Paenibacillaceae</taxon>
        <taxon>Paenibacillus</taxon>
    </lineage>
</organism>
<dbReference type="RefSeq" id="WP_341418540.1">
    <property type="nucleotide sequence ID" value="NZ_JBBPCC010000021.1"/>
</dbReference>